<dbReference type="Gene3D" id="4.10.60.10">
    <property type="entry name" value="Zinc finger, CCHC-type"/>
    <property type="match status" value="1"/>
</dbReference>
<evidence type="ECO:0000313" key="4">
    <source>
        <dbReference type="Proteomes" id="UP001163046"/>
    </source>
</evidence>
<dbReference type="EMBL" id="MU827820">
    <property type="protein sequence ID" value="KAJ7322059.1"/>
    <property type="molecule type" value="Genomic_DNA"/>
</dbReference>
<keyword evidence="1" id="KW-0863">Zinc-finger</keyword>
<reference evidence="3" key="1">
    <citation type="submission" date="2023-01" db="EMBL/GenBank/DDBJ databases">
        <title>Genome assembly of the deep-sea coral Lophelia pertusa.</title>
        <authorList>
            <person name="Herrera S."/>
            <person name="Cordes E."/>
        </authorList>
    </citation>
    <scope>NUCLEOTIDE SEQUENCE</scope>
    <source>
        <strain evidence="3">USNM1676648</strain>
        <tissue evidence="3">Polyp</tissue>
    </source>
</reference>
<feature type="domain" description="CCHC-type" evidence="2">
    <location>
        <begin position="131"/>
        <end position="145"/>
    </location>
</feature>
<comment type="caution">
    <text evidence="3">The sequence shown here is derived from an EMBL/GenBank/DDBJ whole genome shotgun (WGS) entry which is preliminary data.</text>
</comment>
<dbReference type="PROSITE" id="PS50158">
    <property type="entry name" value="ZF_CCHC"/>
    <property type="match status" value="1"/>
</dbReference>
<dbReference type="AlphaFoldDB" id="A0A9X0CCZ0"/>
<dbReference type="Pfam" id="PF00098">
    <property type="entry name" value="zf-CCHC"/>
    <property type="match status" value="1"/>
</dbReference>
<dbReference type="InterPro" id="IPR036875">
    <property type="entry name" value="Znf_CCHC_sf"/>
</dbReference>
<protein>
    <recommendedName>
        <fullName evidence="2">CCHC-type domain-containing protein</fullName>
    </recommendedName>
</protein>
<keyword evidence="1" id="KW-0479">Metal-binding</keyword>
<evidence type="ECO:0000256" key="1">
    <source>
        <dbReference type="PROSITE-ProRule" id="PRU00047"/>
    </source>
</evidence>
<evidence type="ECO:0000259" key="2">
    <source>
        <dbReference type="PROSITE" id="PS50158"/>
    </source>
</evidence>
<dbReference type="SMART" id="SM00343">
    <property type="entry name" value="ZnF_C2HC"/>
    <property type="match status" value="1"/>
</dbReference>
<keyword evidence="1" id="KW-0862">Zinc</keyword>
<keyword evidence="4" id="KW-1185">Reference proteome</keyword>
<dbReference type="InterPro" id="IPR001878">
    <property type="entry name" value="Znf_CCHC"/>
</dbReference>
<proteinExistence type="predicted"/>
<dbReference type="Proteomes" id="UP001163046">
    <property type="component" value="Unassembled WGS sequence"/>
</dbReference>
<name>A0A9X0CCZ0_9CNID</name>
<evidence type="ECO:0000313" key="3">
    <source>
        <dbReference type="EMBL" id="KAJ7322059.1"/>
    </source>
</evidence>
<sequence>MALVQKEIAAVKTQLDQNSVHNALQALKQLIARPAGIFDVHASVAALEHLVDVAREKNDARASRFNSILRQTRALSSQPSFQPVLLKLLGDKEEIAIAREIEKAMKHTFTHRPLLAPTSGPYRNPRPSITCYACGLRGHISRNCRVRKGRQNNFS</sequence>
<dbReference type="GO" id="GO:0008270">
    <property type="term" value="F:zinc ion binding"/>
    <property type="evidence" value="ECO:0007669"/>
    <property type="project" value="UniProtKB-KW"/>
</dbReference>
<organism evidence="3 4">
    <name type="scientific">Desmophyllum pertusum</name>
    <dbReference type="NCBI Taxonomy" id="174260"/>
    <lineage>
        <taxon>Eukaryota</taxon>
        <taxon>Metazoa</taxon>
        <taxon>Cnidaria</taxon>
        <taxon>Anthozoa</taxon>
        <taxon>Hexacorallia</taxon>
        <taxon>Scleractinia</taxon>
        <taxon>Caryophylliina</taxon>
        <taxon>Caryophylliidae</taxon>
        <taxon>Desmophyllum</taxon>
    </lineage>
</organism>
<accession>A0A9X0CCZ0</accession>
<dbReference type="SUPFAM" id="SSF57756">
    <property type="entry name" value="Retrovirus zinc finger-like domains"/>
    <property type="match status" value="1"/>
</dbReference>
<gene>
    <name evidence="3" type="ORF">OS493_033225</name>
</gene>
<dbReference type="OrthoDB" id="5977850at2759"/>
<dbReference type="GO" id="GO:0003676">
    <property type="term" value="F:nucleic acid binding"/>
    <property type="evidence" value="ECO:0007669"/>
    <property type="project" value="InterPro"/>
</dbReference>